<reference evidence="1" key="2">
    <citation type="submission" date="2023-03" db="EMBL/GenBank/DDBJ databases">
        <authorList>
            <person name="Inwood S.N."/>
            <person name="Skelly J.G."/>
            <person name="Guhlin J."/>
            <person name="Harrop T.W.R."/>
            <person name="Goldson S.G."/>
            <person name="Dearden P.K."/>
        </authorList>
    </citation>
    <scope>NUCLEOTIDE SEQUENCE</scope>
    <source>
        <strain evidence="1">Lincoln</strain>
        <tissue evidence="1">Whole body</tissue>
    </source>
</reference>
<dbReference type="EMBL" id="JAQQBR010001343">
    <property type="protein sequence ID" value="KAK0169351.1"/>
    <property type="molecule type" value="Genomic_DNA"/>
</dbReference>
<evidence type="ECO:0000313" key="1">
    <source>
        <dbReference type="EMBL" id="KAK0169351.1"/>
    </source>
</evidence>
<dbReference type="Proteomes" id="UP001168972">
    <property type="component" value="Unassembled WGS sequence"/>
</dbReference>
<proteinExistence type="predicted"/>
<comment type="caution">
    <text evidence="1">The sequence shown here is derived from an EMBL/GenBank/DDBJ whole genome shotgun (WGS) entry which is preliminary data.</text>
</comment>
<accession>A0AA39FH77</accession>
<reference evidence="1" key="1">
    <citation type="journal article" date="2023" name="bioRxiv">
        <title>Scaffold-level genome assemblies of two parasitoid biocontrol wasps reveal the parthenogenesis mechanism and an associated novel virus.</title>
        <authorList>
            <person name="Inwood S."/>
            <person name="Skelly J."/>
            <person name="Guhlin J."/>
            <person name="Harrop T."/>
            <person name="Goldson S."/>
            <person name="Dearden P."/>
        </authorList>
    </citation>
    <scope>NUCLEOTIDE SEQUENCE</scope>
    <source>
        <strain evidence="1">Lincoln</strain>
        <tissue evidence="1">Whole body</tissue>
    </source>
</reference>
<keyword evidence="2" id="KW-1185">Reference proteome</keyword>
<gene>
    <name evidence="1" type="ORF">PV327_011630</name>
</gene>
<dbReference type="PANTHER" id="PTHR39953:SF1">
    <property type="entry name" value="RE54151P"/>
    <property type="match status" value="1"/>
</dbReference>
<sequence>MCDKGFIKATSANIPDVNIFMITYFFKNDVRFNSAEVRGAKASRASRESYGDKAIGYVQLSRKNNICIVKGRLRKIQDVQCHDCAASPGGCKHALALLMWTHRR</sequence>
<evidence type="ECO:0000313" key="2">
    <source>
        <dbReference type="Proteomes" id="UP001168972"/>
    </source>
</evidence>
<organism evidence="1 2">
    <name type="scientific">Microctonus hyperodae</name>
    <name type="common">Parasitoid wasp</name>
    <dbReference type="NCBI Taxonomy" id="165561"/>
    <lineage>
        <taxon>Eukaryota</taxon>
        <taxon>Metazoa</taxon>
        <taxon>Ecdysozoa</taxon>
        <taxon>Arthropoda</taxon>
        <taxon>Hexapoda</taxon>
        <taxon>Insecta</taxon>
        <taxon>Pterygota</taxon>
        <taxon>Neoptera</taxon>
        <taxon>Endopterygota</taxon>
        <taxon>Hymenoptera</taxon>
        <taxon>Apocrita</taxon>
        <taxon>Ichneumonoidea</taxon>
        <taxon>Braconidae</taxon>
        <taxon>Euphorinae</taxon>
        <taxon>Microctonus</taxon>
    </lineage>
</organism>
<dbReference type="PANTHER" id="PTHR39953">
    <property type="entry name" value="RE54151P"/>
    <property type="match status" value="1"/>
</dbReference>
<name>A0AA39FH77_MICHY</name>
<dbReference type="AlphaFoldDB" id="A0AA39FH77"/>
<protein>
    <recommendedName>
        <fullName evidence="3">SWIM-type domain-containing protein</fullName>
    </recommendedName>
</protein>
<feature type="non-terminal residue" evidence="1">
    <location>
        <position position="1"/>
    </location>
</feature>
<evidence type="ECO:0008006" key="3">
    <source>
        <dbReference type="Google" id="ProtNLM"/>
    </source>
</evidence>